<evidence type="ECO:0000313" key="2">
    <source>
        <dbReference type="Proteomes" id="UP000037600"/>
    </source>
</evidence>
<reference evidence="1 2" key="1">
    <citation type="submission" date="2015-04" db="EMBL/GenBank/DDBJ databases">
        <title>Draft Genome Sequence of the Novel Agar-Digesting Marine Bacterium Q1.</title>
        <authorList>
            <person name="Li Y."/>
            <person name="Li D."/>
            <person name="Chen G."/>
            <person name="Du Z."/>
        </authorList>
    </citation>
    <scope>NUCLEOTIDE SEQUENCE [LARGE SCALE GENOMIC DNA]</scope>
    <source>
        <strain evidence="1 2">Q1</strain>
    </source>
</reference>
<dbReference type="EMBL" id="LAZL01000022">
    <property type="protein sequence ID" value="KMT64620.1"/>
    <property type="molecule type" value="Genomic_DNA"/>
</dbReference>
<accession>A0A0J8GP80</accession>
<dbReference type="STRING" id="1513271.XM47_13335"/>
<evidence type="ECO:0000313" key="1">
    <source>
        <dbReference type="EMBL" id="KMT64620.1"/>
    </source>
</evidence>
<dbReference type="AlphaFoldDB" id="A0A0J8GP80"/>
<gene>
    <name evidence="1" type="ORF">XM47_13335</name>
</gene>
<proteinExistence type="predicted"/>
<dbReference type="RefSeq" id="WP_048693427.1">
    <property type="nucleotide sequence ID" value="NZ_KQ130495.1"/>
</dbReference>
<dbReference type="OrthoDB" id="6383457at2"/>
<name>A0A0J8GP80_9ALTE</name>
<dbReference type="Proteomes" id="UP000037600">
    <property type="component" value="Unassembled WGS sequence"/>
</dbReference>
<organism evidence="1 2">
    <name type="scientific">Catenovulum maritimum</name>
    <dbReference type="NCBI Taxonomy" id="1513271"/>
    <lineage>
        <taxon>Bacteria</taxon>
        <taxon>Pseudomonadati</taxon>
        <taxon>Pseudomonadota</taxon>
        <taxon>Gammaproteobacteria</taxon>
        <taxon>Alteromonadales</taxon>
        <taxon>Alteromonadaceae</taxon>
        <taxon>Catenovulum</taxon>
    </lineage>
</organism>
<sequence>MSNKTIQSNSSNPRRSFIKKGALGAALVTTISSKSAWGSVTSCTVSGTLSGNLSNTHDFSACQLKGYSHGSWSKPHGNGKARWDFIKQNTSPKVKPTHPIQNILGTGLNGIDDDAEILMFLKDKKIKHMGDNEKTRLNITQTNENKNTKYSELVLDNKNDAGIWRQRITAALNAFLFYTMKKVYEADNNANFSNIVASDFFYEIRSELPGANSEDHLEATILWILASNDESEIMGGSDWAY</sequence>
<comment type="caution">
    <text evidence="1">The sequence shown here is derived from an EMBL/GenBank/DDBJ whole genome shotgun (WGS) entry which is preliminary data.</text>
</comment>
<protein>
    <submittedName>
        <fullName evidence="1">Uncharacterized protein</fullName>
    </submittedName>
</protein>
<keyword evidence="2" id="KW-1185">Reference proteome</keyword>